<name>A0A564YBN8_HYMDI</name>
<keyword evidence="2" id="KW-1185">Reference proteome</keyword>
<gene>
    <name evidence="1" type="ORF">WMSIL1_LOCUS4172</name>
</gene>
<evidence type="ECO:0000313" key="2">
    <source>
        <dbReference type="Proteomes" id="UP000321570"/>
    </source>
</evidence>
<dbReference type="AlphaFoldDB" id="A0A564YBN8"/>
<dbReference type="EMBL" id="CABIJS010000122">
    <property type="protein sequence ID" value="VUZ43993.1"/>
    <property type="molecule type" value="Genomic_DNA"/>
</dbReference>
<reference evidence="1 2" key="1">
    <citation type="submission" date="2019-07" db="EMBL/GenBank/DDBJ databases">
        <authorList>
            <person name="Jastrzebski P J."/>
            <person name="Paukszto L."/>
            <person name="Jastrzebski P J."/>
        </authorList>
    </citation>
    <scope>NUCLEOTIDE SEQUENCE [LARGE SCALE GENOMIC DNA]</scope>
    <source>
        <strain evidence="1 2">WMS-il1</strain>
    </source>
</reference>
<protein>
    <submittedName>
        <fullName evidence="1">Uncharacterized protein</fullName>
    </submittedName>
</protein>
<organism evidence="1 2">
    <name type="scientific">Hymenolepis diminuta</name>
    <name type="common">Rat tapeworm</name>
    <dbReference type="NCBI Taxonomy" id="6216"/>
    <lineage>
        <taxon>Eukaryota</taxon>
        <taxon>Metazoa</taxon>
        <taxon>Spiralia</taxon>
        <taxon>Lophotrochozoa</taxon>
        <taxon>Platyhelminthes</taxon>
        <taxon>Cestoda</taxon>
        <taxon>Eucestoda</taxon>
        <taxon>Cyclophyllidea</taxon>
        <taxon>Hymenolepididae</taxon>
        <taxon>Hymenolepis</taxon>
    </lineage>
</organism>
<evidence type="ECO:0000313" key="1">
    <source>
        <dbReference type="EMBL" id="VUZ43993.1"/>
    </source>
</evidence>
<dbReference type="Proteomes" id="UP000321570">
    <property type="component" value="Unassembled WGS sequence"/>
</dbReference>
<proteinExistence type="predicted"/>
<sequence>MIQQNASELGYIRRIAQPFRKKNRQGNISNKKFPSPCCYMVKCTISDIVVTKITDVLSVERMDAKKLNARAIKRPFKEIEDY</sequence>
<accession>A0A564YBN8</accession>